<comment type="caution">
    <text evidence="7">The sequence shown here is derived from an EMBL/GenBank/DDBJ whole genome shotgun (WGS) entry which is preliminary data.</text>
</comment>
<comment type="subcellular location">
    <subcellularLocation>
        <location evidence="1">Nucleus</location>
    </subcellularLocation>
</comment>
<protein>
    <recommendedName>
        <fullName evidence="6">Velvet domain-containing protein</fullName>
    </recommendedName>
</protein>
<dbReference type="Gene3D" id="2.60.40.3960">
    <property type="entry name" value="Velvet domain"/>
    <property type="match status" value="1"/>
</dbReference>
<dbReference type="PANTHER" id="PTHR33572">
    <property type="entry name" value="SPORE DEVELOPMENT REGULATOR VOSA"/>
    <property type="match status" value="1"/>
</dbReference>
<evidence type="ECO:0000313" key="7">
    <source>
        <dbReference type="EMBL" id="KAJ1924405.1"/>
    </source>
</evidence>
<dbReference type="InterPro" id="IPR037525">
    <property type="entry name" value="Velvet_dom"/>
</dbReference>
<dbReference type="PROSITE" id="PS51821">
    <property type="entry name" value="VELVET"/>
    <property type="match status" value="1"/>
</dbReference>
<feature type="domain" description="Velvet" evidence="6">
    <location>
        <begin position="19"/>
        <end position="167"/>
    </location>
</feature>
<gene>
    <name evidence="7" type="ORF">IWQ60_005219</name>
</gene>
<evidence type="ECO:0000256" key="3">
    <source>
        <dbReference type="ARBA" id="ARBA00023163"/>
    </source>
</evidence>
<dbReference type="Proteomes" id="UP001150569">
    <property type="component" value="Unassembled WGS sequence"/>
</dbReference>
<evidence type="ECO:0000256" key="2">
    <source>
        <dbReference type="ARBA" id="ARBA00023015"/>
    </source>
</evidence>
<feature type="region of interest" description="Disordered" evidence="5">
    <location>
        <begin position="1"/>
        <end position="23"/>
    </location>
</feature>
<dbReference type="EMBL" id="JANBPT010000275">
    <property type="protein sequence ID" value="KAJ1924405.1"/>
    <property type="molecule type" value="Genomic_DNA"/>
</dbReference>
<evidence type="ECO:0000313" key="8">
    <source>
        <dbReference type="Proteomes" id="UP001150569"/>
    </source>
</evidence>
<evidence type="ECO:0000256" key="5">
    <source>
        <dbReference type="SAM" id="MobiDB-lite"/>
    </source>
</evidence>
<reference evidence="7" key="1">
    <citation type="submission" date="2022-07" db="EMBL/GenBank/DDBJ databases">
        <title>Phylogenomic reconstructions and comparative analyses of Kickxellomycotina fungi.</title>
        <authorList>
            <person name="Reynolds N.K."/>
            <person name="Stajich J.E."/>
            <person name="Barry K."/>
            <person name="Grigoriev I.V."/>
            <person name="Crous P."/>
            <person name="Smith M.E."/>
        </authorList>
    </citation>
    <scope>NUCLEOTIDE SEQUENCE</scope>
    <source>
        <strain evidence="7">RSA 861</strain>
    </source>
</reference>
<name>A0A9W8AC60_9FUNG</name>
<keyword evidence="2" id="KW-0805">Transcription regulation</keyword>
<dbReference type="OrthoDB" id="5599552at2759"/>
<dbReference type="InterPro" id="IPR038491">
    <property type="entry name" value="Velvet_dom_sf"/>
</dbReference>
<evidence type="ECO:0000256" key="1">
    <source>
        <dbReference type="ARBA" id="ARBA00004123"/>
    </source>
</evidence>
<evidence type="ECO:0000259" key="6">
    <source>
        <dbReference type="PROSITE" id="PS51821"/>
    </source>
</evidence>
<organism evidence="7 8">
    <name type="scientific">Tieghemiomyces parasiticus</name>
    <dbReference type="NCBI Taxonomy" id="78921"/>
    <lineage>
        <taxon>Eukaryota</taxon>
        <taxon>Fungi</taxon>
        <taxon>Fungi incertae sedis</taxon>
        <taxon>Zoopagomycota</taxon>
        <taxon>Kickxellomycotina</taxon>
        <taxon>Dimargaritomycetes</taxon>
        <taxon>Dimargaritales</taxon>
        <taxon>Dimargaritaceae</taxon>
        <taxon>Tieghemiomyces</taxon>
    </lineage>
</organism>
<keyword evidence="8" id="KW-1185">Reference proteome</keyword>
<evidence type="ECO:0000256" key="4">
    <source>
        <dbReference type="ARBA" id="ARBA00023242"/>
    </source>
</evidence>
<dbReference type="AlphaFoldDB" id="A0A9W8AC60"/>
<dbReference type="GO" id="GO:0005634">
    <property type="term" value="C:nucleus"/>
    <property type="evidence" value="ECO:0007669"/>
    <property type="project" value="UniProtKB-SubCell"/>
</dbReference>
<dbReference type="Pfam" id="PF11754">
    <property type="entry name" value="Velvet"/>
    <property type="match status" value="2"/>
</dbReference>
<proteinExistence type="predicted"/>
<keyword evidence="4" id="KW-0539">Nucleus</keyword>
<dbReference type="InterPro" id="IPR021740">
    <property type="entry name" value="Velvet"/>
</dbReference>
<keyword evidence="3" id="KW-0804">Transcription</keyword>
<dbReference type="PANTHER" id="PTHR33572:SF3">
    <property type="entry name" value="VELVET COMPLEX SUBUNIT B"/>
    <property type="match status" value="1"/>
</dbReference>
<sequence length="167" mass="18448">MARPLATRPGPNMSSPAHPGANRYSLSVVQSPVRARMGGFGDKDRRPLDPPPVVRLDVFDAHGRPLLVEESPFYACQVTVWSEDRQTDCSIVINPATIPAQPTFPSTAIFALNQPVRTRNLLGSIAATAQQLKDLDGREALFFIFSDLAVRTEGRFVLRFAFFVLPR</sequence>
<accession>A0A9W8AC60</accession>